<gene>
    <name evidence="2" type="ORF">I6G38_20230</name>
</gene>
<dbReference type="GO" id="GO:0006508">
    <property type="term" value="P:proteolysis"/>
    <property type="evidence" value="ECO:0007669"/>
    <property type="project" value="InterPro"/>
</dbReference>
<keyword evidence="2" id="KW-0614">Plasmid</keyword>
<dbReference type="Proteomes" id="UP000594836">
    <property type="component" value="Plasmid unnamed1"/>
</dbReference>
<dbReference type="InterPro" id="IPR036852">
    <property type="entry name" value="Peptidase_S8/S53_dom_sf"/>
</dbReference>
<dbReference type="EMBL" id="CP065714">
    <property type="protein sequence ID" value="QPT10852.1"/>
    <property type="molecule type" value="Genomic_DNA"/>
</dbReference>
<dbReference type="InterPro" id="IPR000209">
    <property type="entry name" value="Peptidase_S8/S53_dom"/>
</dbReference>
<dbReference type="AlphaFoldDB" id="A0A7T3AE16"/>
<geneLocation type="plasmid" evidence="2 3">
    <name>unnamed1</name>
</geneLocation>
<dbReference type="CDD" id="cd04847">
    <property type="entry name" value="Peptidases_S8_Subtilisin_like_2"/>
    <property type="match status" value="1"/>
</dbReference>
<proteinExistence type="predicted"/>
<dbReference type="SUPFAM" id="SSF52743">
    <property type="entry name" value="Subtilisin-like"/>
    <property type="match status" value="1"/>
</dbReference>
<organism evidence="2 3">
    <name type="scientific">Sphingomonas paucimobilis</name>
    <name type="common">Pseudomonas paucimobilis</name>
    <dbReference type="NCBI Taxonomy" id="13689"/>
    <lineage>
        <taxon>Bacteria</taxon>
        <taxon>Pseudomonadati</taxon>
        <taxon>Pseudomonadota</taxon>
        <taxon>Alphaproteobacteria</taxon>
        <taxon>Sphingomonadales</taxon>
        <taxon>Sphingomonadaceae</taxon>
        <taxon>Sphingomonas</taxon>
    </lineage>
</organism>
<dbReference type="Pfam" id="PF00082">
    <property type="entry name" value="Peptidase_S8"/>
    <property type="match status" value="1"/>
</dbReference>
<reference evidence="2 3" key="1">
    <citation type="submission" date="2020-12" db="EMBL/GenBank/DDBJ databases">
        <title>FDA dAtabase for Regulatory Grade micrObial Sequences (FDA-ARGOS): Supporting development and validation of Infectious Disease Dx tests.</title>
        <authorList>
            <person name="Sproer C."/>
            <person name="Gronow S."/>
            <person name="Severitt S."/>
            <person name="Schroder I."/>
            <person name="Tallon L."/>
            <person name="Sadzewicz L."/>
            <person name="Zhao X."/>
            <person name="Boylan J."/>
            <person name="Ott S."/>
            <person name="Bowen H."/>
            <person name="Vavikolanu K."/>
            <person name="Mehta A."/>
            <person name="Aluvathingal J."/>
            <person name="Nadendla S."/>
            <person name="Lowell S."/>
            <person name="Myers T."/>
            <person name="Yan Y."/>
            <person name="Sichtig H."/>
        </authorList>
    </citation>
    <scope>NUCLEOTIDE SEQUENCE [LARGE SCALE GENOMIC DNA]</scope>
    <source>
        <strain evidence="2 3">FDAARGOS_881</strain>
        <plasmid evidence="2 3">unnamed1</plasmid>
    </source>
</reference>
<evidence type="ECO:0000313" key="3">
    <source>
        <dbReference type="Proteomes" id="UP000594836"/>
    </source>
</evidence>
<accession>A0A7T3AE16</accession>
<dbReference type="GO" id="GO:0004252">
    <property type="term" value="F:serine-type endopeptidase activity"/>
    <property type="evidence" value="ECO:0007669"/>
    <property type="project" value="InterPro"/>
</dbReference>
<dbReference type="RefSeq" id="WP_197939298.1">
    <property type="nucleotide sequence ID" value="NZ_CP065714.1"/>
</dbReference>
<evidence type="ECO:0000313" key="2">
    <source>
        <dbReference type="EMBL" id="QPT10852.1"/>
    </source>
</evidence>
<sequence length="833" mass="90067">MADEEARPHPHIYLQGTGARQGYTAYQAGGDGGGGPPQRDRAGHANALTQALTQVVQQGETILANREPDVAAGVKGFYVEFTLPVGQADIVDKLENRRGRFPIELVNVHPAEEGLVSATVFVPEKQRDYYLKKVAAYRDEDKVRHKTLGDGSVEEIRKPKNQRLVASIETARLAVARSFYTDQADLFPAPGVETWWEVWVRKGTKGSFDKAAQALGMATREHSLEFAERDVVVAKGTAEQLGRVIANTDSVAELRLARDTPSLYMGMDGAEQRTWSSDLAGRLVPVGGEVPAVCLLDSGTTIGHPLIAPYLLPADQQAFDAAWNVEDVSVQGHGGHGTQMSGTLLYGDLMEVLDGVGPVIVRHRLESVKILPDHGANDPDLYGAITAQAIARAEIAAPNRPRAICLAVTSLGDHGRGRPSAWSAKLDAITFGRDEVQRFIAVAAGNIREAIVAADYPVRNDTMPIESPAQAWNALTVGAYTERTLISDPTYAGWTALGAAGDIMPRSRTSVSWIREWPLKPDVVFEGGNIGHDPATGQGDHVDDLALLTTYRTMAERPFTTTGDTSAATALAARMAAQIMAEKPALWPETVRALIVHSAEWTAAMRAHQGAIGKPALVRRYGFGVPSLVRALGSLDHDVTLVSEDEIVPFKMKGGTSVTDELAVHQLPWPREALLALDPATLVQLRITLSYFIEPNPGERGLSRRHVYASHGLRFDLKHADDSLDTFLRRRTSEAGARPAKRAASDTGWAVGPQLRNRGSLHADIWEGTATELAARDAIIVYPTGGWWRENVAQGHVGEAVRYSLIASIRAAPGTELYTEVTAQVAPEVAIEI</sequence>
<dbReference type="Gene3D" id="3.40.50.200">
    <property type="entry name" value="Peptidase S8/S53 domain"/>
    <property type="match status" value="1"/>
</dbReference>
<protein>
    <submittedName>
        <fullName evidence="2">S8 family peptidase</fullName>
    </submittedName>
</protein>
<name>A0A7T3AE16_SPHPI</name>
<dbReference type="InterPro" id="IPR034074">
    <property type="entry name" value="Y4bN_pept_dom"/>
</dbReference>
<evidence type="ECO:0000259" key="1">
    <source>
        <dbReference type="Pfam" id="PF00082"/>
    </source>
</evidence>
<feature type="domain" description="Peptidase S8/S53" evidence="1">
    <location>
        <begin position="291"/>
        <end position="624"/>
    </location>
</feature>